<comment type="similarity">
    <text evidence="1">Belongs to the carbohydrate kinase PfkB family.</text>
</comment>
<feature type="region of interest" description="Disordered" evidence="4">
    <location>
        <begin position="1"/>
        <end position="21"/>
    </location>
</feature>
<dbReference type="Pfam" id="PF00294">
    <property type="entry name" value="PfkB"/>
    <property type="match status" value="1"/>
</dbReference>
<dbReference type="InterPro" id="IPR029056">
    <property type="entry name" value="Ribokinase-like"/>
</dbReference>
<evidence type="ECO:0000313" key="7">
    <source>
        <dbReference type="Proteomes" id="UP001499878"/>
    </source>
</evidence>
<dbReference type="InterPro" id="IPR002139">
    <property type="entry name" value="Ribo/fructo_kinase"/>
</dbReference>
<dbReference type="CDD" id="cd01166">
    <property type="entry name" value="KdgK"/>
    <property type="match status" value="1"/>
</dbReference>
<accession>A0ABP9T056</accession>
<dbReference type="InterPro" id="IPR011611">
    <property type="entry name" value="PfkB_dom"/>
</dbReference>
<dbReference type="Proteomes" id="UP001499878">
    <property type="component" value="Unassembled WGS sequence"/>
</dbReference>
<evidence type="ECO:0000313" key="6">
    <source>
        <dbReference type="EMBL" id="GAA5207773.1"/>
    </source>
</evidence>
<dbReference type="SUPFAM" id="SSF53613">
    <property type="entry name" value="Ribokinase-like"/>
    <property type="match status" value="1"/>
</dbReference>
<evidence type="ECO:0000259" key="5">
    <source>
        <dbReference type="Pfam" id="PF00294"/>
    </source>
</evidence>
<proteinExistence type="inferred from homology"/>
<dbReference type="PRINTS" id="PR00990">
    <property type="entry name" value="RIBOKINASE"/>
</dbReference>
<dbReference type="PANTHER" id="PTHR43085:SF15">
    <property type="entry name" value="2-DEHYDRO-3-DEOXYGLUCONOKINASE"/>
    <property type="match status" value="1"/>
</dbReference>
<dbReference type="Gene3D" id="3.40.1190.20">
    <property type="match status" value="1"/>
</dbReference>
<comment type="caution">
    <text evidence="6">The sequence shown here is derived from an EMBL/GenBank/DDBJ whole genome shotgun (WGS) entry which is preliminary data.</text>
</comment>
<reference evidence="7" key="1">
    <citation type="journal article" date="2019" name="Int. J. Syst. Evol. Microbiol.">
        <title>The Global Catalogue of Microorganisms (GCM) 10K type strain sequencing project: providing services to taxonomists for standard genome sequencing and annotation.</title>
        <authorList>
            <consortium name="The Broad Institute Genomics Platform"/>
            <consortium name="The Broad Institute Genome Sequencing Center for Infectious Disease"/>
            <person name="Wu L."/>
            <person name="Ma J."/>
        </authorList>
    </citation>
    <scope>NUCLEOTIDE SEQUENCE [LARGE SCALE GENOMIC DNA]</scope>
    <source>
        <strain evidence="7">JCM 18306</strain>
    </source>
</reference>
<dbReference type="InterPro" id="IPR050306">
    <property type="entry name" value="PfkB_Carbo_kinase"/>
</dbReference>
<keyword evidence="3 6" id="KW-0418">Kinase</keyword>
<organism evidence="6 7">
    <name type="scientific">Streptomyces thinghirensis</name>
    <dbReference type="NCBI Taxonomy" id="551547"/>
    <lineage>
        <taxon>Bacteria</taxon>
        <taxon>Bacillati</taxon>
        <taxon>Actinomycetota</taxon>
        <taxon>Actinomycetes</taxon>
        <taxon>Kitasatosporales</taxon>
        <taxon>Streptomycetaceae</taxon>
        <taxon>Streptomyces</taxon>
    </lineage>
</organism>
<name>A0ABP9T056_9ACTN</name>
<gene>
    <name evidence="6" type="ORF">GCM10023323_24650</name>
</gene>
<sequence>MTTSDAASPSDDAEQHSSTGSRFAEFLALGEPLAEFNAENEGLLTGAGRFTLGFGGDTSNAAVAAARAGARTGYLTRIGDDAFGHLLLDMWRSNGIDTSAVIREPGGETGLYFVTRQPEAGHRFTYRRAASAASRLSPADIPLDVVARAGLLHVSGITQAISSSACDTALHAMGAARQAGTLVSYDPNHRPALWPLERARAVILHSASLADIVLPSLEEGQLVTGETDAEAVVERFARLGPQVVALKMGDSGVLLSNAGHLTHVPAHTVRPVDATGAGDTFDGAFGARLLAGDTPLAAAEYAVVAAALTTTGLGAVDPIPHRRTVEEIRSAAG</sequence>
<keyword evidence="7" id="KW-1185">Reference proteome</keyword>
<evidence type="ECO:0000256" key="3">
    <source>
        <dbReference type="ARBA" id="ARBA00022777"/>
    </source>
</evidence>
<protein>
    <submittedName>
        <fullName evidence="6">Sugar kinase</fullName>
    </submittedName>
</protein>
<dbReference type="RefSeq" id="WP_345629515.1">
    <property type="nucleotide sequence ID" value="NZ_BAABJR010000005.1"/>
</dbReference>
<feature type="domain" description="Carbohydrate kinase PfkB" evidence="5">
    <location>
        <begin position="39"/>
        <end position="321"/>
    </location>
</feature>
<evidence type="ECO:0000256" key="1">
    <source>
        <dbReference type="ARBA" id="ARBA00010688"/>
    </source>
</evidence>
<dbReference type="GO" id="GO:0016301">
    <property type="term" value="F:kinase activity"/>
    <property type="evidence" value="ECO:0007669"/>
    <property type="project" value="UniProtKB-KW"/>
</dbReference>
<evidence type="ECO:0000256" key="2">
    <source>
        <dbReference type="ARBA" id="ARBA00022679"/>
    </source>
</evidence>
<keyword evidence="2" id="KW-0808">Transferase</keyword>
<evidence type="ECO:0000256" key="4">
    <source>
        <dbReference type="SAM" id="MobiDB-lite"/>
    </source>
</evidence>
<dbReference type="PANTHER" id="PTHR43085">
    <property type="entry name" value="HEXOKINASE FAMILY MEMBER"/>
    <property type="match status" value="1"/>
</dbReference>
<dbReference type="EMBL" id="BAABJR010000005">
    <property type="protein sequence ID" value="GAA5207773.1"/>
    <property type="molecule type" value="Genomic_DNA"/>
</dbReference>